<dbReference type="Proteomes" id="UP001287286">
    <property type="component" value="Unassembled WGS sequence"/>
</dbReference>
<evidence type="ECO:0000313" key="2">
    <source>
        <dbReference type="EMBL" id="KAK4077616.1"/>
    </source>
</evidence>
<evidence type="ECO:0000313" key="3">
    <source>
        <dbReference type="Proteomes" id="UP001287286"/>
    </source>
</evidence>
<feature type="compositionally biased region" description="Polar residues" evidence="1">
    <location>
        <begin position="85"/>
        <end position="105"/>
    </location>
</feature>
<protein>
    <submittedName>
        <fullName evidence="2">Uncharacterized protein</fullName>
    </submittedName>
</protein>
<dbReference type="EMBL" id="JAWRVI010000096">
    <property type="protein sequence ID" value="KAK4077616.1"/>
    <property type="molecule type" value="Genomic_DNA"/>
</dbReference>
<sequence length="151" mass="15986">MRGCALVLMAGRIGRRVGRRLIDGLMDPTSNEHELQFPVDSVEVADLAPVGSRELTEQCMDAWGEPPQKVARPSRDQGQCIQQPTSAFQLPGNGASTSMSSSTVAQGGKGGVFKGEAPPPHAQPLPLILSPSAFIRSPSSRVDNVCQTPLP</sequence>
<reference evidence="2 3" key="1">
    <citation type="journal article" date="2024" name="Microbiol. Resour. Announc.">
        <title>Genome annotations for the ascomycete fungi Trichoderma harzianum, Trichoderma aggressivum, and Purpureocillium lilacinum.</title>
        <authorList>
            <person name="Beijen E.P.W."/>
            <person name="Ohm R.A."/>
        </authorList>
    </citation>
    <scope>NUCLEOTIDE SEQUENCE [LARGE SCALE GENOMIC DNA]</scope>
    <source>
        <strain evidence="2 3">CBS 150709</strain>
    </source>
</reference>
<accession>A0ABR0BHA7</accession>
<gene>
    <name evidence="2" type="ORF">Purlil1_12296</name>
</gene>
<evidence type="ECO:0000256" key="1">
    <source>
        <dbReference type="SAM" id="MobiDB-lite"/>
    </source>
</evidence>
<name>A0ABR0BHA7_PURLI</name>
<proteinExistence type="predicted"/>
<keyword evidence="3" id="KW-1185">Reference proteome</keyword>
<comment type="caution">
    <text evidence="2">The sequence shown here is derived from an EMBL/GenBank/DDBJ whole genome shotgun (WGS) entry which is preliminary data.</text>
</comment>
<organism evidence="2 3">
    <name type="scientific">Purpureocillium lilacinum</name>
    <name type="common">Paecilomyces lilacinus</name>
    <dbReference type="NCBI Taxonomy" id="33203"/>
    <lineage>
        <taxon>Eukaryota</taxon>
        <taxon>Fungi</taxon>
        <taxon>Dikarya</taxon>
        <taxon>Ascomycota</taxon>
        <taxon>Pezizomycotina</taxon>
        <taxon>Sordariomycetes</taxon>
        <taxon>Hypocreomycetidae</taxon>
        <taxon>Hypocreales</taxon>
        <taxon>Ophiocordycipitaceae</taxon>
        <taxon>Purpureocillium</taxon>
    </lineage>
</organism>
<feature type="region of interest" description="Disordered" evidence="1">
    <location>
        <begin position="85"/>
        <end position="125"/>
    </location>
</feature>